<name>X1VAJ9_9ZZZZ</name>
<protein>
    <submittedName>
        <fullName evidence="2">Uncharacterized protein</fullName>
    </submittedName>
</protein>
<accession>X1VAJ9</accession>
<feature type="non-terminal residue" evidence="2">
    <location>
        <position position="99"/>
    </location>
</feature>
<evidence type="ECO:0000313" key="2">
    <source>
        <dbReference type="EMBL" id="GAJ10276.1"/>
    </source>
</evidence>
<dbReference type="EMBL" id="BARW01032166">
    <property type="protein sequence ID" value="GAJ10276.1"/>
    <property type="molecule type" value="Genomic_DNA"/>
</dbReference>
<gene>
    <name evidence="2" type="ORF">S12H4_50973</name>
</gene>
<sequence>MNDKKKGPEARRRADPKHKAEAKRLFDSKKHKLESQGEREQPVIERILKEISIIEKINRQWKDGLITEFQFSNTLDRLLVNLERYQIELKQPGLLEDLK</sequence>
<dbReference type="AlphaFoldDB" id="X1VAJ9"/>
<reference evidence="2" key="1">
    <citation type="journal article" date="2014" name="Front. Microbiol.">
        <title>High frequency of phylogenetically diverse reductive dehalogenase-homologous genes in deep subseafloor sedimentary metagenomes.</title>
        <authorList>
            <person name="Kawai M."/>
            <person name="Futagami T."/>
            <person name="Toyoda A."/>
            <person name="Takaki Y."/>
            <person name="Nishi S."/>
            <person name="Hori S."/>
            <person name="Arai W."/>
            <person name="Tsubouchi T."/>
            <person name="Morono Y."/>
            <person name="Uchiyama I."/>
            <person name="Ito T."/>
            <person name="Fujiyama A."/>
            <person name="Inagaki F."/>
            <person name="Takami H."/>
        </authorList>
    </citation>
    <scope>NUCLEOTIDE SEQUENCE</scope>
    <source>
        <strain evidence="2">Expedition CK06-06</strain>
    </source>
</reference>
<organism evidence="2">
    <name type="scientific">marine sediment metagenome</name>
    <dbReference type="NCBI Taxonomy" id="412755"/>
    <lineage>
        <taxon>unclassified sequences</taxon>
        <taxon>metagenomes</taxon>
        <taxon>ecological metagenomes</taxon>
    </lineage>
</organism>
<comment type="caution">
    <text evidence="2">The sequence shown here is derived from an EMBL/GenBank/DDBJ whole genome shotgun (WGS) entry which is preliminary data.</text>
</comment>
<proteinExistence type="predicted"/>
<evidence type="ECO:0000256" key="1">
    <source>
        <dbReference type="SAM" id="MobiDB-lite"/>
    </source>
</evidence>
<feature type="region of interest" description="Disordered" evidence="1">
    <location>
        <begin position="1"/>
        <end position="39"/>
    </location>
</feature>